<protein>
    <recommendedName>
        <fullName evidence="10">EGF-like domain-containing protein</fullName>
    </recommendedName>
</protein>
<dbReference type="EMBL" id="LODT01000037">
    <property type="protein sequence ID" value="KYQ90001.1"/>
    <property type="molecule type" value="Genomic_DNA"/>
</dbReference>
<feature type="domain" description="DUF7034" evidence="4">
    <location>
        <begin position="799"/>
        <end position="925"/>
    </location>
</feature>
<dbReference type="Pfam" id="PF23033">
    <property type="entry name" value="DUF7034"/>
    <property type="match status" value="1"/>
</dbReference>
<feature type="domain" description="DUF7949" evidence="7">
    <location>
        <begin position="1028"/>
        <end position="1061"/>
    </location>
</feature>
<evidence type="ECO:0000259" key="7">
    <source>
        <dbReference type="Pfam" id="PF25820"/>
    </source>
</evidence>
<feature type="transmembrane region" description="Helical" evidence="1">
    <location>
        <begin position="1326"/>
        <end position="1349"/>
    </location>
</feature>
<dbReference type="PANTHER" id="PTHR31378">
    <property type="entry name" value="EGF-LIKE DOMAIN-CONTAINING PROTEIN-RELATED-RELATED"/>
    <property type="match status" value="1"/>
</dbReference>
<accession>A0A151Z7R8</accession>
<feature type="domain" description="ComC supersandwich" evidence="3">
    <location>
        <begin position="1073"/>
        <end position="1296"/>
    </location>
</feature>
<name>A0A151Z7R8_TIELA</name>
<dbReference type="InterPro" id="IPR056645">
    <property type="entry name" value="DUF7743"/>
</dbReference>
<dbReference type="InterPro" id="IPR055462">
    <property type="entry name" value="DUF7034"/>
</dbReference>
<evidence type="ECO:0000256" key="1">
    <source>
        <dbReference type="SAM" id="Phobius"/>
    </source>
</evidence>
<evidence type="ECO:0008006" key="10">
    <source>
        <dbReference type="Google" id="ProtNLM"/>
    </source>
</evidence>
<dbReference type="Proteomes" id="UP000076078">
    <property type="component" value="Unassembled WGS sequence"/>
</dbReference>
<dbReference type="Pfam" id="PF24893">
    <property type="entry name" value="DUF7743"/>
    <property type="match status" value="1"/>
</dbReference>
<comment type="caution">
    <text evidence="8">The sequence shown here is derived from an EMBL/GenBank/DDBJ whole genome shotgun (WGS) entry which is preliminary data.</text>
</comment>
<dbReference type="Pfam" id="PF25820">
    <property type="entry name" value="DUF7949"/>
    <property type="match status" value="1"/>
</dbReference>
<keyword evidence="1" id="KW-1133">Transmembrane helix</keyword>
<evidence type="ECO:0000259" key="4">
    <source>
        <dbReference type="Pfam" id="PF23033"/>
    </source>
</evidence>
<sequence length="1373" mass="154126">MIKYTYLFILLLSYIIGKCYSYVLVDQTPPFTNHKYSETIQGCEFTYLFTISSLASDPDLTNCNAISSPIPFVSKELSVSARSCFFNIIASVPRGTGVVTINLQDIGDFNQTLSYICEDPPHPIINSNPDNVLKPYGDFFVVNMNLNLLKRLPLESNDIVIGSEAPFVCNLIPITYSLYQLNCTVDPSKIGSGTTFLFSIRDSTMNLSIFEINGGFLLDSRSINITTSWNKFDPPDVKLAGKQNYVIVDINNCTVNGVLMKSSETTQILLPKIIYGNPNEYILLYNRLYRTIILETLTLVYYTENNGTIAPVDKIPNTYTTSLDSISYIINATALSEGGNALNLKILFDGYFPSFIYRQYGGNSKDFLYQYPYGIVKREGRVVNLSIQAIIPYYQNTLQYSYIPDTDKYFWYNDVPSPGYPLDMILTNIQDLKLIKLSSTSFIISATIYDADSGFYRFSLRGAELLVKDRINGTYNNGVFQKYIDTRDPVYSTLATSQPGNFLSSISGGFSRSISSYGSLYPSIPIFYNIDPIAVRNQTIKISYFGFAINDVDLSENPCDNTLLVNFTNVDKKQTVNVLIDIPNYSDRYRSAKWDSNIEMFRFDFTLVPRLFTNNRVNISIYYADIYFSTSSLNDNQQLRVHSSFADQIGPLISNITRSPAVSLPSGGVIGWKFKIEDTYNGFKNGTIKIVSTIEPFSPIVFEIKPNSTQDIYQDEYQIEVYISPNCLTQFYYIYSIELVDNSYHTTFYSYQNIETTVSRLNPRPPITPLLDYINDENQSIIAPINVDCGFTRTDFEPPYVNYIAVSPETQPFDTFSNLRTVQVIFTVIDDANNILTSSFYSPYCYLEGLLFENVTTKATFVSNNGGPNSVDFLCRFNVPYGFGYPGPVIMLSIHGYYDTQMNIGGMAANDLQDAGMNPNIPMNYDSSDSFPVVEKIVPSEFTKRDTSITIVGHKFMGSTSIKVNIETIDGLEKYNYSVVPKYPIVIIVNNIKPMVKPFYLKVFNGGIDSNVLTITPTGEPFPPIPPCPGTPQCGGSSNGQCIEGVCQCIKPWSGVDCLSQNIFTPSPTINTTNPDIDNNFNTTLPDGESITLKSLISTVSLIELKPDGTIVIEHPFTQWVYTNTTSLQSNSNIQEFTYKTNITNNNLITPISVTLQYFKQPETIIFANEKLEMLASTIKYRIDISKYNFSSVLNTLQLVMSFALESQNSETMSCSVQESGDIGNTNSEYVKLQIDTHSLYGRFIKRGIIDNRIQQISNTIQNNNSSTSKSSQIFVGINIPNFRSFVVIDPDFSVLIDSTPASLKSNSICSLTEDTNESGLSKPQLAGIIIGCVGFGLVAIITISYILFKRRQYRKFQSNIQKKLDKHQNEHN</sequence>
<evidence type="ECO:0000313" key="9">
    <source>
        <dbReference type="Proteomes" id="UP000076078"/>
    </source>
</evidence>
<feature type="domain" description="DUF7035" evidence="5">
    <location>
        <begin position="646"/>
        <end position="789"/>
    </location>
</feature>
<dbReference type="Pfam" id="PF22933">
    <property type="entry name" value="ComC_SSD"/>
    <property type="match status" value="1"/>
</dbReference>
<dbReference type="InterPro" id="IPR057709">
    <property type="entry name" value="DUF7949"/>
</dbReference>
<evidence type="ECO:0000256" key="2">
    <source>
        <dbReference type="SAM" id="SignalP"/>
    </source>
</evidence>
<evidence type="ECO:0000259" key="3">
    <source>
        <dbReference type="Pfam" id="PF22933"/>
    </source>
</evidence>
<dbReference type="PANTHER" id="PTHR31378:SF17">
    <property type="match status" value="1"/>
</dbReference>
<reference evidence="8 9" key="1">
    <citation type="submission" date="2015-12" db="EMBL/GenBank/DDBJ databases">
        <title>Dictyostelia acquired genes for synthesis and detection of signals that induce cell-type specialization by lateral gene transfer from prokaryotes.</title>
        <authorList>
            <person name="Gloeckner G."/>
            <person name="Schaap P."/>
        </authorList>
    </citation>
    <scope>NUCLEOTIDE SEQUENCE [LARGE SCALE GENOMIC DNA]</scope>
    <source>
        <strain evidence="8 9">TK</strain>
    </source>
</reference>
<dbReference type="InParanoid" id="A0A151Z7R8"/>
<feature type="chain" id="PRO_5007592936" description="EGF-like domain-containing protein" evidence="2">
    <location>
        <begin position="22"/>
        <end position="1373"/>
    </location>
</feature>
<dbReference type="Pfam" id="PF23034">
    <property type="entry name" value="DUF7035"/>
    <property type="match status" value="1"/>
</dbReference>
<dbReference type="OMA" id="YFETIAL"/>
<proteinExistence type="predicted"/>
<feature type="domain" description="DUF7743" evidence="6">
    <location>
        <begin position="423"/>
        <end position="507"/>
    </location>
</feature>
<gene>
    <name evidence="8" type="ORF">DLAC_08574</name>
</gene>
<dbReference type="InterPro" id="IPR055463">
    <property type="entry name" value="DUF7035"/>
</dbReference>
<keyword evidence="1" id="KW-0812">Transmembrane</keyword>
<dbReference type="InterPro" id="IPR054484">
    <property type="entry name" value="ComC_SSD"/>
</dbReference>
<feature type="signal peptide" evidence="2">
    <location>
        <begin position="1"/>
        <end position="21"/>
    </location>
</feature>
<evidence type="ECO:0000313" key="8">
    <source>
        <dbReference type="EMBL" id="KYQ90001.1"/>
    </source>
</evidence>
<keyword evidence="9" id="KW-1185">Reference proteome</keyword>
<keyword evidence="2" id="KW-0732">Signal</keyword>
<organism evidence="8 9">
    <name type="scientific">Tieghemostelium lacteum</name>
    <name type="common">Slime mold</name>
    <name type="synonym">Dictyostelium lacteum</name>
    <dbReference type="NCBI Taxonomy" id="361077"/>
    <lineage>
        <taxon>Eukaryota</taxon>
        <taxon>Amoebozoa</taxon>
        <taxon>Evosea</taxon>
        <taxon>Eumycetozoa</taxon>
        <taxon>Dictyostelia</taxon>
        <taxon>Dictyosteliales</taxon>
        <taxon>Raperosteliaceae</taxon>
        <taxon>Tieghemostelium</taxon>
    </lineage>
</organism>
<evidence type="ECO:0000259" key="6">
    <source>
        <dbReference type="Pfam" id="PF24893"/>
    </source>
</evidence>
<evidence type="ECO:0000259" key="5">
    <source>
        <dbReference type="Pfam" id="PF23034"/>
    </source>
</evidence>
<keyword evidence="1" id="KW-0472">Membrane</keyword>